<feature type="compositionally biased region" description="Polar residues" evidence="1">
    <location>
        <begin position="22"/>
        <end position="33"/>
    </location>
</feature>
<protein>
    <submittedName>
        <fullName evidence="3">Uncharacterized protein</fullName>
    </submittedName>
</protein>
<proteinExistence type="predicted"/>
<reference evidence="3 4" key="1">
    <citation type="submission" date="2016-04" db="EMBL/GenBank/DDBJ databases">
        <title>A degradative enzymes factory behind the ericoid mycorrhizal symbiosis.</title>
        <authorList>
            <consortium name="DOE Joint Genome Institute"/>
            <person name="Martino E."/>
            <person name="Morin E."/>
            <person name="Grelet G."/>
            <person name="Kuo A."/>
            <person name="Kohler A."/>
            <person name="Daghino S."/>
            <person name="Barry K."/>
            <person name="Choi C."/>
            <person name="Cichocki N."/>
            <person name="Clum A."/>
            <person name="Copeland A."/>
            <person name="Hainaut M."/>
            <person name="Haridas S."/>
            <person name="Labutti K."/>
            <person name="Lindquist E."/>
            <person name="Lipzen A."/>
            <person name="Khouja H.-R."/>
            <person name="Murat C."/>
            <person name="Ohm R."/>
            <person name="Olson A."/>
            <person name="Spatafora J."/>
            <person name="Veneault-Fourrey C."/>
            <person name="Henrissat B."/>
            <person name="Grigoriev I."/>
            <person name="Martin F."/>
            <person name="Perotto S."/>
        </authorList>
    </citation>
    <scope>NUCLEOTIDE SEQUENCE [LARGE SCALE GENOMIC DNA]</scope>
    <source>
        <strain evidence="3 4">E</strain>
    </source>
</reference>
<accession>A0A2J6SKH9</accession>
<gene>
    <name evidence="3" type="ORF">K444DRAFT_707303</name>
</gene>
<evidence type="ECO:0000313" key="4">
    <source>
        <dbReference type="Proteomes" id="UP000235371"/>
    </source>
</evidence>
<dbReference type="EMBL" id="KZ613912">
    <property type="protein sequence ID" value="PMD51257.1"/>
    <property type="molecule type" value="Genomic_DNA"/>
</dbReference>
<keyword evidence="2" id="KW-0472">Membrane</keyword>
<dbReference type="GeneID" id="36596234"/>
<dbReference type="InParanoid" id="A0A2J6SKH9"/>
<dbReference type="OrthoDB" id="9988102at2759"/>
<keyword evidence="2" id="KW-1133">Transmembrane helix</keyword>
<evidence type="ECO:0000256" key="2">
    <source>
        <dbReference type="SAM" id="Phobius"/>
    </source>
</evidence>
<evidence type="ECO:0000313" key="3">
    <source>
        <dbReference type="EMBL" id="PMD51257.1"/>
    </source>
</evidence>
<dbReference type="Proteomes" id="UP000235371">
    <property type="component" value="Unassembled WGS sequence"/>
</dbReference>
<feature type="region of interest" description="Disordered" evidence="1">
    <location>
        <begin position="1"/>
        <end position="62"/>
    </location>
</feature>
<dbReference type="STRING" id="1095630.A0A2J6SKH9"/>
<keyword evidence="4" id="KW-1185">Reference proteome</keyword>
<sequence>MDGLRRQTVGYPMHPEDGLKQYVQSENSRTTSEVVERNFDAEDEDSDPESMSYSSEEEDRGSSAFLNLDHVHSFMSSGDTLPNRRDRLKSFLEPKPAKEKEFPIIERSIQFPKNDSATQSEVAEDINEERSYGRIDSSHVQWNYLANIQDLGNPSEVKQLEPEPDQMMSTEQETNMDLASEPCNNGIEIYFLEQILRGFRAKLSGFISGIIYRSTSLFLDPAIPAGAHRLRWSCKCGHMSYDDFMQLSIDGLPQMLEELKNSGSVTAASIETGTGSTAKGARTWPLLLTLGHRLQRSISRRLKKISLPVSEVQALSTSQSPHQPRADCKFLQVCVEKGPYSTRMHYIDVCDKKTDRDIFRTLKKDYKVIRRELNSLLFKIHRIDFVEFQLYPKELVDSLIPDRLPPPAPDNVEYEYLPMPPQTQPPVPQKLMMHLWHCRDEFAPGDFYSKRFPKKKKQPCKFILDDSPTANLAWGLHMVETLNMSLIIWILFGLTAVSGLIFCISWSLLRNDVSGAFTVSSYITALMTLLIMAVMSVFTRI</sequence>
<evidence type="ECO:0000256" key="1">
    <source>
        <dbReference type="SAM" id="MobiDB-lite"/>
    </source>
</evidence>
<organism evidence="3 4">
    <name type="scientific">Hyaloscypha bicolor E</name>
    <dbReference type="NCBI Taxonomy" id="1095630"/>
    <lineage>
        <taxon>Eukaryota</taxon>
        <taxon>Fungi</taxon>
        <taxon>Dikarya</taxon>
        <taxon>Ascomycota</taxon>
        <taxon>Pezizomycotina</taxon>
        <taxon>Leotiomycetes</taxon>
        <taxon>Helotiales</taxon>
        <taxon>Hyaloscyphaceae</taxon>
        <taxon>Hyaloscypha</taxon>
        <taxon>Hyaloscypha bicolor</taxon>
    </lineage>
</organism>
<feature type="transmembrane region" description="Helical" evidence="2">
    <location>
        <begin position="486"/>
        <end position="509"/>
    </location>
</feature>
<dbReference type="RefSeq" id="XP_024728161.1">
    <property type="nucleotide sequence ID" value="XM_024888158.1"/>
</dbReference>
<dbReference type="AlphaFoldDB" id="A0A2J6SKH9"/>
<keyword evidence="2" id="KW-0812">Transmembrane</keyword>
<feature type="transmembrane region" description="Helical" evidence="2">
    <location>
        <begin position="515"/>
        <end position="538"/>
    </location>
</feature>
<name>A0A2J6SKH9_9HELO</name>